<evidence type="ECO:0000259" key="4">
    <source>
        <dbReference type="PROSITE" id="PS01124"/>
    </source>
</evidence>
<dbReference type="Gene3D" id="1.10.10.60">
    <property type="entry name" value="Homeodomain-like"/>
    <property type="match status" value="1"/>
</dbReference>
<evidence type="ECO:0000313" key="5">
    <source>
        <dbReference type="EMBL" id="UGS34448.1"/>
    </source>
</evidence>
<dbReference type="AlphaFoldDB" id="A0A9E6XUQ3"/>
<dbReference type="SUPFAM" id="SSF51215">
    <property type="entry name" value="Regulatory protein AraC"/>
    <property type="match status" value="1"/>
</dbReference>
<dbReference type="Pfam" id="PF12833">
    <property type="entry name" value="HTH_18"/>
    <property type="match status" value="1"/>
</dbReference>
<dbReference type="GO" id="GO:0043565">
    <property type="term" value="F:sequence-specific DNA binding"/>
    <property type="evidence" value="ECO:0007669"/>
    <property type="project" value="InterPro"/>
</dbReference>
<keyword evidence="1" id="KW-0805">Transcription regulation</keyword>
<protein>
    <submittedName>
        <fullName evidence="5">HTH-type transcriptional activator RhaS</fullName>
    </submittedName>
</protein>
<dbReference type="PANTHER" id="PTHR43280">
    <property type="entry name" value="ARAC-FAMILY TRANSCRIPTIONAL REGULATOR"/>
    <property type="match status" value="1"/>
</dbReference>
<dbReference type="KEGG" id="sbae:DSM104329_00826"/>
<keyword evidence="3" id="KW-0804">Transcription</keyword>
<keyword evidence="6" id="KW-1185">Reference proteome</keyword>
<dbReference type="EMBL" id="CP087164">
    <property type="protein sequence ID" value="UGS34448.1"/>
    <property type="molecule type" value="Genomic_DNA"/>
</dbReference>
<organism evidence="5 6">
    <name type="scientific">Capillimicrobium parvum</name>
    <dbReference type="NCBI Taxonomy" id="2884022"/>
    <lineage>
        <taxon>Bacteria</taxon>
        <taxon>Bacillati</taxon>
        <taxon>Actinomycetota</taxon>
        <taxon>Thermoleophilia</taxon>
        <taxon>Solirubrobacterales</taxon>
        <taxon>Capillimicrobiaceae</taxon>
        <taxon>Capillimicrobium</taxon>
    </lineage>
</organism>
<dbReference type="PROSITE" id="PS01124">
    <property type="entry name" value="HTH_ARAC_FAMILY_2"/>
    <property type="match status" value="1"/>
</dbReference>
<accession>A0A9E6XUQ3</accession>
<dbReference type="InterPro" id="IPR020449">
    <property type="entry name" value="Tscrpt_reg_AraC-type_HTH"/>
</dbReference>
<sequence>MASTGLTVDRLDVADGVAVLQLRDWGEDEPVREPHRHDYHELIWVAAGSGCHRIDGERVPARPGTVMLIGRGQVHVFEEARGLDATVIRFRDEVVLEGAPGWMLAGRGGRVVPVTDADGARLRTLAGMLRAELERPADARSAEIARHLVSVALLWFERWYDATRTEARDADDAEVQLHRRFARLLETDFAAHHDARHYADALGVPASTLSRALTDVTGHGTKELILDRVMLEAARLLRYTERTVGEVAHRVGYGDQLYFSRAFKRRFGESPLAYRALTRGKSMHR</sequence>
<evidence type="ECO:0000256" key="1">
    <source>
        <dbReference type="ARBA" id="ARBA00023015"/>
    </source>
</evidence>
<dbReference type="GO" id="GO:0003700">
    <property type="term" value="F:DNA-binding transcription factor activity"/>
    <property type="evidence" value="ECO:0007669"/>
    <property type="project" value="InterPro"/>
</dbReference>
<feature type="domain" description="HTH araC/xylS-type" evidence="4">
    <location>
        <begin position="179"/>
        <end position="277"/>
    </location>
</feature>
<evidence type="ECO:0000256" key="3">
    <source>
        <dbReference type="ARBA" id="ARBA00023163"/>
    </source>
</evidence>
<dbReference type="InterPro" id="IPR037923">
    <property type="entry name" value="HTH-like"/>
</dbReference>
<gene>
    <name evidence="5" type="primary">rhaS_2</name>
    <name evidence="5" type="ORF">DSM104329_00826</name>
</gene>
<dbReference type="Gene3D" id="2.60.120.10">
    <property type="entry name" value="Jelly Rolls"/>
    <property type="match status" value="1"/>
</dbReference>
<dbReference type="SUPFAM" id="SSF46689">
    <property type="entry name" value="Homeodomain-like"/>
    <property type="match status" value="1"/>
</dbReference>
<evidence type="ECO:0000256" key="2">
    <source>
        <dbReference type="ARBA" id="ARBA00023125"/>
    </source>
</evidence>
<dbReference type="InterPro" id="IPR009057">
    <property type="entry name" value="Homeodomain-like_sf"/>
</dbReference>
<dbReference type="PANTHER" id="PTHR43280:SF32">
    <property type="entry name" value="TRANSCRIPTIONAL REGULATORY PROTEIN"/>
    <property type="match status" value="1"/>
</dbReference>
<dbReference type="PRINTS" id="PR00032">
    <property type="entry name" value="HTHARAC"/>
</dbReference>
<dbReference type="RefSeq" id="WP_259314122.1">
    <property type="nucleotide sequence ID" value="NZ_CP087164.1"/>
</dbReference>
<keyword evidence="2" id="KW-0238">DNA-binding</keyword>
<proteinExistence type="predicted"/>
<dbReference type="Proteomes" id="UP001162834">
    <property type="component" value="Chromosome"/>
</dbReference>
<dbReference type="SMART" id="SM00342">
    <property type="entry name" value="HTH_ARAC"/>
    <property type="match status" value="1"/>
</dbReference>
<dbReference type="InterPro" id="IPR018060">
    <property type="entry name" value="HTH_AraC"/>
</dbReference>
<dbReference type="InterPro" id="IPR003313">
    <property type="entry name" value="AraC-bd"/>
</dbReference>
<dbReference type="InterPro" id="IPR014710">
    <property type="entry name" value="RmlC-like_jellyroll"/>
</dbReference>
<evidence type="ECO:0000313" key="6">
    <source>
        <dbReference type="Proteomes" id="UP001162834"/>
    </source>
</evidence>
<dbReference type="Pfam" id="PF02311">
    <property type="entry name" value="AraC_binding"/>
    <property type="match status" value="1"/>
</dbReference>
<reference evidence="5" key="1">
    <citation type="journal article" date="2022" name="Int. J. Syst. Evol. Microbiol.">
        <title>Pseudomonas aegrilactucae sp. nov. and Pseudomonas morbosilactucae sp. nov., pathogens causing bacterial rot of lettuce in Japan.</title>
        <authorList>
            <person name="Sawada H."/>
            <person name="Fujikawa T."/>
            <person name="Satou M."/>
        </authorList>
    </citation>
    <scope>NUCLEOTIDE SEQUENCE</scope>
    <source>
        <strain evidence="5">0166_1</strain>
    </source>
</reference>
<name>A0A9E6XUQ3_9ACTN</name>